<dbReference type="Gene3D" id="3.40.50.720">
    <property type="entry name" value="NAD(P)-binding Rossmann-like Domain"/>
    <property type="match status" value="1"/>
</dbReference>
<dbReference type="RefSeq" id="WP_104228847.1">
    <property type="nucleotide sequence ID" value="NZ_PSNW01000001.1"/>
</dbReference>
<comment type="similarity">
    <text evidence="1 3">Belongs to the short-chain dehydrogenases/reductases (SDR) family.</text>
</comment>
<dbReference type="PRINTS" id="PR00081">
    <property type="entry name" value="GDHRDH"/>
</dbReference>
<keyword evidence="5" id="KW-1185">Reference proteome</keyword>
<organism evidence="4 5">
    <name type="scientific">Solimonas fluminis</name>
    <dbReference type="NCBI Taxonomy" id="2086571"/>
    <lineage>
        <taxon>Bacteria</taxon>
        <taxon>Pseudomonadati</taxon>
        <taxon>Pseudomonadota</taxon>
        <taxon>Gammaproteobacteria</taxon>
        <taxon>Nevskiales</taxon>
        <taxon>Nevskiaceae</taxon>
        <taxon>Solimonas</taxon>
    </lineage>
</organism>
<dbReference type="PANTHER" id="PTHR24320:SF148">
    <property type="entry name" value="NAD(P)-BINDING ROSSMANN-FOLD SUPERFAMILY PROTEIN"/>
    <property type="match status" value="1"/>
</dbReference>
<dbReference type="EMBL" id="PSNW01000001">
    <property type="protein sequence ID" value="PPE75882.1"/>
    <property type="molecule type" value="Genomic_DNA"/>
</dbReference>
<proteinExistence type="inferred from homology"/>
<dbReference type="PRINTS" id="PR00080">
    <property type="entry name" value="SDRFAMILY"/>
</dbReference>
<keyword evidence="2" id="KW-0560">Oxidoreductase</keyword>
<dbReference type="Pfam" id="PF00106">
    <property type="entry name" value="adh_short"/>
    <property type="match status" value="1"/>
</dbReference>
<protein>
    <submittedName>
        <fullName evidence="4">Short-chain dehydrogenase</fullName>
    </submittedName>
</protein>
<gene>
    <name evidence="4" type="ORF">C3942_03080</name>
</gene>
<evidence type="ECO:0000313" key="5">
    <source>
        <dbReference type="Proteomes" id="UP000238220"/>
    </source>
</evidence>
<dbReference type="InterPro" id="IPR036291">
    <property type="entry name" value="NAD(P)-bd_dom_sf"/>
</dbReference>
<evidence type="ECO:0000256" key="1">
    <source>
        <dbReference type="ARBA" id="ARBA00006484"/>
    </source>
</evidence>
<comment type="caution">
    <text evidence="4">The sequence shown here is derived from an EMBL/GenBank/DDBJ whole genome shotgun (WGS) entry which is preliminary data.</text>
</comment>
<name>A0A2S5TLQ8_9GAMM</name>
<dbReference type="PANTHER" id="PTHR24320">
    <property type="entry name" value="RETINOL DEHYDROGENASE"/>
    <property type="match status" value="1"/>
</dbReference>
<accession>A0A2S5TLQ8</accession>
<reference evidence="4 5" key="1">
    <citation type="submission" date="2018-02" db="EMBL/GenBank/DDBJ databases">
        <title>Genome sequencing of Solimonas sp. HR-BB.</title>
        <authorList>
            <person name="Lee Y."/>
            <person name="Jeon C.O."/>
        </authorList>
    </citation>
    <scope>NUCLEOTIDE SEQUENCE [LARGE SCALE GENOMIC DNA]</scope>
    <source>
        <strain evidence="4 5">HR-BB</strain>
    </source>
</reference>
<evidence type="ECO:0000256" key="3">
    <source>
        <dbReference type="RuleBase" id="RU000363"/>
    </source>
</evidence>
<dbReference type="OrthoDB" id="9775296at2"/>
<evidence type="ECO:0000256" key="2">
    <source>
        <dbReference type="ARBA" id="ARBA00023002"/>
    </source>
</evidence>
<sequence length="324" mass="34668">MALRRYTAALGRACRRLFGAAGAQPRDLKGRVYLVTGIAPGSIGFETARALAAWGATVLVTTRSQPDAAAQALRAALPPGSGTVEPLALDLAYASSVDRLADFVIAYGRLDGLINNAGIHLDLLSQWKEPKLVDGHEIHWRTNYLGTMQLTLRLLPLLLRTAATQGEARVVNVVSMLHARGSNAGLFGGGPAYNSWVAYGNSKLALVHATQELQRRYGPQGLKAFSLHPGAVFTNIADKGLSGNPLLEAVRRFFAPMEAIFLLTPEEGAQTTLVCATAPEAVGGAYYRSCRVARASADSHDAAVSRRLWDETRARLAPQEQPST</sequence>
<dbReference type="InterPro" id="IPR002347">
    <property type="entry name" value="SDR_fam"/>
</dbReference>
<dbReference type="AlphaFoldDB" id="A0A2S5TLQ8"/>
<dbReference type="SUPFAM" id="SSF51735">
    <property type="entry name" value="NAD(P)-binding Rossmann-fold domains"/>
    <property type="match status" value="1"/>
</dbReference>
<dbReference type="GO" id="GO:0016491">
    <property type="term" value="F:oxidoreductase activity"/>
    <property type="evidence" value="ECO:0007669"/>
    <property type="project" value="UniProtKB-KW"/>
</dbReference>
<evidence type="ECO:0000313" key="4">
    <source>
        <dbReference type="EMBL" id="PPE75882.1"/>
    </source>
</evidence>
<dbReference type="Proteomes" id="UP000238220">
    <property type="component" value="Unassembled WGS sequence"/>
</dbReference>